<dbReference type="AlphaFoldDB" id="A0A1X7JGL1"/>
<evidence type="ECO:0000313" key="8">
    <source>
        <dbReference type="EMBL" id="SMG27000.1"/>
    </source>
</evidence>
<feature type="domain" description="Response regulatory" evidence="7">
    <location>
        <begin position="3"/>
        <end position="119"/>
    </location>
</feature>
<evidence type="ECO:0000256" key="4">
    <source>
        <dbReference type="ARBA" id="ARBA00023163"/>
    </source>
</evidence>
<evidence type="ECO:0000256" key="3">
    <source>
        <dbReference type="ARBA" id="ARBA00023125"/>
    </source>
</evidence>
<keyword evidence="4" id="KW-0804">Transcription</keyword>
<evidence type="ECO:0000259" key="7">
    <source>
        <dbReference type="PROSITE" id="PS50110"/>
    </source>
</evidence>
<organism evidence="8 9">
    <name type="scientific">Dethiosulfovibrio salsuginis</name>
    <dbReference type="NCBI Taxonomy" id="561720"/>
    <lineage>
        <taxon>Bacteria</taxon>
        <taxon>Thermotogati</taxon>
        <taxon>Synergistota</taxon>
        <taxon>Synergistia</taxon>
        <taxon>Synergistales</taxon>
        <taxon>Dethiosulfovibrionaceae</taxon>
        <taxon>Dethiosulfovibrio</taxon>
    </lineage>
</organism>
<dbReference type="OrthoDB" id="9779069at2"/>
<dbReference type="PANTHER" id="PTHR43214">
    <property type="entry name" value="TWO-COMPONENT RESPONSE REGULATOR"/>
    <property type="match status" value="1"/>
</dbReference>
<dbReference type="PANTHER" id="PTHR43214:SF41">
    <property type="entry name" value="NITRATE_NITRITE RESPONSE REGULATOR PROTEIN NARP"/>
    <property type="match status" value="1"/>
</dbReference>
<dbReference type="SMART" id="SM00448">
    <property type="entry name" value="REC"/>
    <property type="match status" value="1"/>
</dbReference>
<dbReference type="InterPro" id="IPR011006">
    <property type="entry name" value="CheY-like_superfamily"/>
</dbReference>
<protein>
    <submittedName>
        <fullName evidence="8">Two component transcriptional regulator, LuxR family</fullName>
    </submittedName>
</protein>
<dbReference type="PROSITE" id="PS50110">
    <property type="entry name" value="RESPONSE_REGULATORY"/>
    <property type="match status" value="1"/>
</dbReference>
<proteinExistence type="predicted"/>
<name>A0A1X7JGL1_9BACT</name>
<dbReference type="InterPro" id="IPR016032">
    <property type="entry name" value="Sig_transdc_resp-reg_C-effctor"/>
</dbReference>
<dbReference type="SUPFAM" id="SSF52172">
    <property type="entry name" value="CheY-like"/>
    <property type="match status" value="1"/>
</dbReference>
<evidence type="ECO:0000256" key="1">
    <source>
        <dbReference type="ARBA" id="ARBA00022553"/>
    </source>
</evidence>
<feature type="domain" description="HTH luxR-type" evidence="6">
    <location>
        <begin position="145"/>
        <end position="210"/>
    </location>
</feature>
<dbReference type="Proteomes" id="UP000193355">
    <property type="component" value="Unassembled WGS sequence"/>
</dbReference>
<dbReference type="GO" id="GO:0003677">
    <property type="term" value="F:DNA binding"/>
    <property type="evidence" value="ECO:0007669"/>
    <property type="project" value="UniProtKB-KW"/>
</dbReference>
<evidence type="ECO:0000256" key="5">
    <source>
        <dbReference type="PROSITE-ProRule" id="PRU00169"/>
    </source>
</evidence>
<evidence type="ECO:0000256" key="2">
    <source>
        <dbReference type="ARBA" id="ARBA00023015"/>
    </source>
</evidence>
<dbReference type="InterPro" id="IPR000792">
    <property type="entry name" value="Tscrpt_reg_LuxR_C"/>
</dbReference>
<dbReference type="PROSITE" id="PS50043">
    <property type="entry name" value="HTH_LUXR_2"/>
    <property type="match status" value="1"/>
</dbReference>
<dbReference type="CDD" id="cd17535">
    <property type="entry name" value="REC_NarL-like"/>
    <property type="match status" value="1"/>
</dbReference>
<keyword evidence="9" id="KW-1185">Reference proteome</keyword>
<keyword evidence="1 5" id="KW-0597">Phosphoprotein</keyword>
<dbReference type="SMART" id="SM00421">
    <property type="entry name" value="HTH_LUXR"/>
    <property type="match status" value="1"/>
</dbReference>
<dbReference type="Pfam" id="PF00072">
    <property type="entry name" value="Response_reg"/>
    <property type="match status" value="1"/>
</dbReference>
<keyword evidence="3" id="KW-0238">DNA-binding</keyword>
<gene>
    <name evidence="8" type="ORF">SAMN06275492_11211</name>
</gene>
<reference evidence="9" key="1">
    <citation type="submission" date="2017-04" db="EMBL/GenBank/DDBJ databases">
        <authorList>
            <person name="Varghese N."/>
            <person name="Submissions S."/>
        </authorList>
    </citation>
    <scope>NUCLEOTIDE SEQUENCE [LARGE SCALE GENOMIC DNA]</scope>
    <source>
        <strain evidence="9">USBA 82</strain>
    </source>
</reference>
<dbReference type="InterPro" id="IPR039420">
    <property type="entry name" value="WalR-like"/>
</dbReference>
<dbReference type="GO" id="GO:0000160">
    <property type="term" value="P:phosphorelay signal transduction system"/>
    <property type="evidence" value="ECO:0007669"/>
    <property type="project" value="InterPro"/>
</dbReference>
<dbReference type="InterPro" id="IPR058245">
    <property type="entry name" value="NreC/VraR/RcsB-like_REC"/>
</dbReference>
<dbReference type="EMBL" id="FXBB01000012">
    <property type="protein sequence ID" value="SMG27000.1"/>
    <property type="molecule type" value="Genomic_DNA"/>
</dbReference>
<accession>A0A1X7JGL1</accession>
<dbReference type="Gene3D" id="3.40.50.2300">
    <property type="match status" value="1"/>
</dbReference>
<dbReference type="InterPro" id="IPR001789">
    <property type="entry name" value="Sig_transdc_resp-reg_receiver"/>
</dbReference>
<dbReference type="PRINTS" id="PR00038">
    <property type="entry name" value="HTHLUXR"/>
</dbReference>
<dbReference type="SUPFAM" id="SSF46894">
    <property type="entry name" value="C-terminal effector domain of the bipartite response regulators"/>
    <property type="match status" value="1"/>
</dbReference>
<dbReference type="Pfam" id="PF00196">
    <property type="entry name" value="GerE"/>
    <property type="match status" value="1"/>
</dbReference>
<keyword evidence="2" id="KW-0805">Transcription regulation</keyword>
<evidence type="ECO:0000313" key="9">
    <source>
        <dbReference type="Proteomes" id="UP000193355"/>
    </source>
</evidence>
<dbReference type="RefSeq" id="WP_085544416.1">
    <property type="nucleotide sequence ID" value="NZ_FXBB01000012.1"/>
</dbReference>
<dbReference type="STRING" id="561720.SAMN06275492_11211"/>
<evidence type="ECO:0000259" key="6">
    <source>
        <dbReference type="PROSITE" id="PS50043"/>
    </source>
</evidence>
<dbReference type="CDD" id="cd06170">
    <property type="entry name" value="LuxR_C_like"/>
    <property type="match status" value="1"/>
</dbReference>
<dbReference type="GO" id="GO:0006355">
    <property type="term" value="P:regulation of DNA-templated transcription"/>
    <property type="evidence" value="ECO:0007669"/>
    <property type="project" value="InterPro"/>
</dbReference>
<sequence length="215" mass="23935">MITLVLADDHELFLEGLKDILTKEEDLKIVGLARNGKEALEMVLKHHPDVVVMDLTMPEMNGVEATRRIRSTMEDVKVLALSMHADKRFLAEILKAGATGYALKEGSSAEFIQAIRTVSDGDIYLTPKITSILVKDYLRLLDVAIPSPVSRLSDREKEVLAMLVKGESSRIIASDLHISKNTVDTHRRKIMEKMECGSIAELTRLAIREGLVDLT</sequence>
<feature type="modified residue" description="4-aspartylphosphate" evidence="5">
    <location>
        <position position="54"/>
    </location>
</feature>